<accession>A0A3N0DVB7</accession>
<sequence>MSLSPARTWNLPAVDGVLTSEQVADTAASIAAMQEPSGAVPWTPGEKTDVWNHVEGAMAMLVGGQVEAAERAYDWCARTQRSDGSWPMEIVVGEIKDASGETNMSAYLAVGVWHHWLLRQDRAFVNRMWPVVRKALDFVVGLQLPFGGIAWSQEWDERGPAKVNEQALLAGSSSIYQALRAGVALAELVGDPQLDWELAGGRLGHALRRHRDQFLDKSEFSMDWYYPVLGGAVRGTAAVELLEGKWDEFVVDGLGIRCVNNRPWVTGAETCELVMSLDAIGDHERALEQFVAMQHLREDDGRYWTGWVWPDQVNWPHEHTTYTAAAVVLAADELSRTTPGSGIMRGDTLAAHFDEIALECGCPDRSADRVSSHS</sequence>
<proteinExistence type="predicted"/>
<dbReference type="RefSeq" id="WP_123234040.1">
    <property type="nucleotide sequence ID" value="NZ_RJSG01000002.1"/>
</dbReference>
<dbReference type="InterPro" id="IPR012341">
    <property type="entry name" value="6hp_glycosidase-like_sf"/>
</dbReference>
<gene>
    <name evidence="1" type="ORF">EFL95_11200</name>
</gene>
<organism evidence="1 2">
    <name type="scientific">Nocardioides marmorisolisilvae</name>
    <dbReference type="NCBI Taxonomy" id="1542737"/>
    <lineage>
        <taxon>Bacteria</taxon>
        <taxon>Bacillati</taxon>
        <taxon>Actinomycetota</taxon>
        <taxon>Actinomycetes</taxon>
        <taxon>Propionibacteriales</taxon>
        <taxon>Nocardioidaceae</taxon>
        <taxon>Nocardioides</taxon>
    </lineage>
</organism>
<protein>
    <submittedName>
        <fullName evidence="1">Prenyltransferase</fullName>
    </submittedName>
</protein>
<dbReference type="AlphaFoldDB" id="A0A3N0DVB7"/>
<dbReference type="SUPFAM" id="SSF48208">
    <property type="entry name" value="Six-hairpin glycosidases"/>
    <property type="match status" value="1"/>
</dbReference>
<dbReference type="GO" id="GO:0016740">
    <property type="term" value="F:transferase activity"/>
    <property type="evidence" value="ECO:0007669"/>
    <property type="project" value="UniProtKB-KW"/>
</dbReference>
<dbReference type="Proteomes" id="UP000277094">
    <property type="component" value="Unassembled WGS sequence"/>
</dbReference>
<dbReference type="GO" id="GO:0005975">
    <property type="term" value="P:carbohydrate metabolic process"/>
    <property type="evidence" value="ECO:0007669"/>
    <property type="project" value="InterPro"/>
</dbReference>
<evidence type="ECO:0000313" key="1">
    <source>
        <dbReference type="EMBL" id="RNL79538.1"/>
    </source>
</evidence>
<dbReference type="OrthoDB" id="5175804at2"/>
<comment type="caution">
    <text evidence="1">The sequence shown here is derived from an EMBL/GenBank/DDBJ whole genome shotgun (WGS) entry which is preliminary data.</text>
</comment>
<keyword evidence="2" id="KW-1185">Reference proteome</keyword>
<evidence type="ECO:0000313" key="2">
    <source>
        <dbReference type="Proteomes" id="UP000277094"/>
    </source>
</evidence>
<reference evidence="1 2" key="1">
    <citation type="submission" date="2018-11" db="EMBL/GenBank/DDBJ databases">
        <authorList>
            <person name="Li F."/>
        </authorList>
    </citation>
    <scope>NUCLEOTIDE SEQUENCE [LARGE SCALE GENOMIC DNA]</scope>
    <source>
        <strain evidence="1 2">KIS18-7</strain>
    </source>
</reference>
<dbReference type="Gene3D" id="1.50.10.10">
    <property type="match status" value="1"/>
</dbReference>
<dbReference type="InterPro" id="IPR008928">
    <property type="entry name" value="6-hairpin_glycosidase_sf"/>
</dbReference>
<dbReference type="EMBL" id="RJSG01000002">
    <property type="protein sequence ID" value="RNL79538.1"/>
    <property type="molecule type" value="Genomic_DNA"/>
</dbReference>
<keyword evidence="1" id="KW-0808">Transferase</keyword>
<name>A0A3N0DVB7_9ACTN</name>